<dbReference type="Proteomes" id="UP000779508">
    <property type="component" value="Unassembled WGS sequence"/>
</dbReference>
<accession>A0ABS6G5C7</accession>
<sequence>MPCRHEFGIIDCLEEYDEDKYEPEKYNCVSVDDDFLGEIYHARFKNKIKKLETFAHNTNRPFKDLAYYGITLIPPKFLKYFLDIIVEENVKHKSKELEMLIEKISTAIKENKWMIHYGI</sequence>
<dbReference type="EMBL" id="JAHLQK010000006">
    <property type="protein sequence ID" value="MBU5677677.1"/>
    <property type="molecule type" value="Genomic_DNA"/>
</dbReference>
<reference evidence="1 2" key="1">
    <citation type="submission" date="2021-06" db="EMBL/GenBank/DDBJ databases">
        <authorList>
            <person name="Sun Q."/>
            <person name="Li D."/>
        </authorList>
    </citation>
    <scope>NUCLEOTIDE SEQUENCE [LARGE SCALE GENOMIC DNA]</scope>
    <source>
        <strain evidence="1 2">MSJ-5</strain>
    </source>
</reference>
<protein>
    <submittedName>
        <fullName evidence="1">Uncharacterized protein</fullName>
    </submittedName>
</protein>
<organism evidence="1 2">
    <name type="scientific">Alkaliphilus flagellatus</name>
    <dbReference type="NCBI Taxonomy" id="2841507"/>
    <lineage>
        <taxon>Bacteria</taxon>
        <taxon>Bacillati</taxon>
        <taxon>Bacillota</taxon>
        <taxon>Clostridia</taxon>
        <taxon>Peptostreptococcales</taxon>
        <taxon>Natronincolaceae</taxon>
        <taxon>Alkaliphilus</taxon>
    </lineage>
</organism>
<evidence type="ECO:0000313" key="2">
    <source>
        <dbReference type="Proteomes" id="UP000779508"/>
    </source>
</evidence>
<evidence type="ECO:0000313" key="1">
    <source>
        <dbReference type="EMBL" id="MBU5677677.1"/>
    </source>
</evidence>
<proteinExistence type="predicted"/>
<name>A0ABS6G5C7_9FIRM</name>
<comment type="caution">
    <text evidence="1">The sequence shown here is derived from an EMBL/GenBank/DDBJ whole genome shotgun (WGS) entry which is preliminary data.</text>
</comment>
<gene>
    <name evidence="1" type="ORF">KQI88_14745</name>
</gene>
<keyword evidence="2" id="KW-1185">Reference proteome</keyword>